<dbReference type="PANTHER" id="PTHR43861:SF1">
    <property type="entry name" value="TRANS-ACONITATE 2-METHYLTRANSFERASE"/>
    <property type="match status" value="1"/>
</dbReference>
<organism evidence="2 3">
    <name type="scientific">Spartinivicinus poritis</name>
    <dbReference type="NCBI Taxonomy" id="2994640"/>
    <lineage>
        <taxon>Bacteria</taxon>
        <taxon>Pseudomonadati</taxon>
        <taxon>Pseudomonadota</taxon>
        <taxon>Gammaproteobacteria</taxon>
        <taxon>Oceanospirillales</taxon>
        <taxon>Zooshikellaceae</taxon>
        <taxon>Spartinivicinus</taxon>
    </lineage>
</organism>
<dbReference type="CDD" id="cd02440">
    <property type="entry name" value="AdoMet_MTases"/>
    <property type="match status" value="1"/>
</dbReference>
<keyword evidence="2" id="KW-0808">Transferase</keyword>
<name>A0ABT5UGP3_9GAMM</name>
<dbReference type="Pfam" id="PF13847">
    <property type="entry name" value="Methyltransf_31"/>
    <property type="match status" value="1"/>
</dbReference>
<evidence type="ECO:0000313" key="3">
    <source>
        <dbReference type="Proteomes" id="UP001528823"/>
    </source>
</evidence>
<protein>
    <submittedName>
        <fullName evidence="2">Methyltransferase domain-containing protein</fullName>
    </submittedName>
</protein>
<reference evidence="2 3" key="1">
    <citation type="submission" date="2022-11" db="EMBL/GenBank/DDBJ databases">
        <title>Spartinivicinus poritis sp. nov., isolated from scleractinian coral Porites lutea.</title>
        <authorList>
            <person name="Zhang G."/>
            <person name="Cai L."/>
            <person name="Wei Q."/>
        </authorList>
    </citation>
    <scope>NUCLEOTIDE SEQUENCE [LARGE SCALE GENOMIC DNA]</scope>
    <source>
        <strain evidence="2 3">A2-2</strain>
    </source>
</reference>
<proteinExistence type="predicted"/>
<dbReference type="GO" id="GO:0032259">
    <property type="term" value="P:methylation"/>
    <property type="evidence" value="ECO:0007669"/>
    <property type="project" value="UniProtKB-KW"/>
</dbReference>
<dbReference type="Gene3D" id="3.40.50.150">
    <property type="entry name" value="Vaccinia Virus protein VP39"/>
    <property type="match status" value="1"/>
</dbReference>
<gene>
    <name evidence="2" type="ORF">ORQ98_24695</name>
</gene>
<dbReference type="EMBL" id="JAPMOU010000053">
    <property type="protein sequence ID" value="MDE1465166.1"/>
    <property type="molecule type" value="Genomic_DNA"/>
</dbReference>
<sequence length="264" mass="29551">MAVDFSRVAKEYHRLGINQQSAGVKLISQLDLCGDEKILDIGCGDARLTSVLASLTTGDVVGIDMSPGMISTAKQHLPRAFFVEGDIEILPFEPLGKSDIVFINSVIHWFKQPAATLKRIQQLMSEVSCLAVQTPLKSWCPLLQEVISQTITTKSLKEVYKSYSNPWFHMNSASEYTHFFQGLGYRVDYAEQDSLITELTSPLKLWDLFESGPAQAYLNPKNFSQAITTSLPIIFKDVFCTIAADLAETKAEYKRAFFKLESNY</sequence>
<keyword evidence="3" id="KW-1185">Reference proteome</keyword>
<dbReference type="GO" id="GO:0008168">
    <property type="term" value="F:methyltransferase activity"/>
    <property type="evidence" value="ECO:0007669"/>
    <property type="project" value="UniProtKB-KW"/>
</dbReference>
<comment type="caution">
    <text evidence="2">The sequence shown here is derived from an EMBL/GenBank/DDBJ whole genome shotgun (WGS) entry which is preliminary data.</text>
</comment>
<dbReference type="RefSeq" id="WP_274691477.1">
    <property type="nucleotide sequence ID" value="NZ_JAPMOU010000053.1"/>
</dbReference>
<evidence type="ECO:0000259" key="1">
    <source>
        <dbReference type="Pfam" id="PF13847"/>
    </source>
</evidence>
<keyword evidence="2" id="KW-0489">Methyltransferase</keyword>
<dbReference type="Proteomes" id="UP001528823">
    <property type="component" value="Unassembled WGS sequence"/>
</dbReference>
<dbReference type="SUPFAM" id="SSF53335">
    <property type="entry name" value="S-adenosyl-L-methionine-dependent methyltransferases"/>
    <property type="match status" value="1"/>
</dbReference>
<accession>A0ABT5UGP3</accession>
<dbReference type="InterPro" id="IPR029063">
    <property type="entry name" value="SAM-dependent_MTases_sf"/>
</dbReference>
<dbReference type="InterPro" id="IPR025714">
    <property type="entry name" value="Methyltranfer_dom"/>
</dbReference>
<evidence type="ECO:0000313" key="2">
    <source>
        <dbReference type="EMBL" id="MDE1465166.1"/>
    </source>
</evidence>
<feature type="domain" description="Methyltransferase" evidence="1">
    <location>
        <begin position="36"/>
        <end position="178"/>
    </location>
</feature>
<dbReference type="PANTHER" id="PTHR43861">
    <property type="entry name" value="TRANS-ACONITATE 2-METHYLTRANSFERASE-RELATED"/>
    <property type="match status" value="1"/>
</dbReference>